<accession>A0ABS5PNH7</accession>
<reference evidence="3 4" key="1">
    <citation type="submission" date="2021-05" db="EMBL/GenBank/DDBJ databases">
        <title>Fusibacter ferrireducens sp. nov., an anaerobic, sulfur- and Fe-reducing bacterium isolated from the mangrove sediment.</title>
        <authorList>
            <person name="Qiu D."/>
        </authorList>
    </citation>
    <scope>NUCLEOTIDE SEQUENCE [LARGE SCALE GENOMIC DNA]</scope>
    <source>
        <strain evidence="3 4">DSM 12116</strain>
    </source>
</reference>
<feature type="transmembrane region" description="Helical" evidence="2">
    <location>
        <begin position="228"/>
        <end position="247"/>
    </location>
</feature>
<feature type="transmembrane region" description="Helical" evidence="2">
    <location>
        <begin position="203"/>
        <end position="221"/>
    </location>
</feature>
<feature type="transmembrane region" description="Helical" evidence="2">
    <location>
        <begin position="253"/>
        <end position="273"/>
    </location>
</feature>
<comment type="caution">
    <text evidence="3">The sequence shown here is derived from an EMBL/GenBank/DDBJ whole genome shotgun (WGS) entry which is preliminary data.</text>
</comment>
<evidence type="ECO:0000256" key="1">
    <source>
        <dbReference type="SAM" id="MobiDB-lite"/>
    </source>
</evidence>
<feature type="region of interest" description="Disordered" evidence="1">
    <location>
        <begin position="118"/>
        <end position="144"/>
    </location>
</feature>
<keyword evidence="2" id="KW-1133">Transmembrane helix</keyword>
<name>A0ABS5PNH7_9FIRM</name>
<evidence type="ECO:0000256" key="2">
    <source>
        <dbReference type="SAM" id="Phobius"/>
    </source>
</evidence>
<keyword evidence="2" id="KW-0472">Membrane</keyword>
<dbReference type="Proteomes" id="UP000746471">
    <property type="component" value="Unassembled WGS sequence"/>
</dbReference>
<keyword evidence="4" id="KW-1185">Reference proteome</keyword>
<feature type="transmembrane region" description="Helical" evidence="2">
    <location>
        <begin position="285"/>
        <end position="304"/>
    </location>
</feature>
<dbReference type="RefSeq" id="WP_213235910.1">
    <property type="nucleotide sequence ID" value="NZ_JAHBCL010000007.1"/>
</dbReference>
<keyword evidence="2" id="KW-0812">Transmembrane</keyword>
<evidence type="ECO:0000313" key="4">
    <source>
        <dbReference type="Proteomes" id="UP000746471"/>
    </source>
</evidence>
<sequence length="309" mass="34593">MAFKSKPKRTSDDSIVDGLKKVFLEYDPVVFTQKAFEGLLADHIPGAYAFKARLTLLAKSGYLLKLLQLGNAGEQALRYAEQFADYYGFEKGIIVKDFKLILRSVGVLSVTDPGDINFERSDQGDSDEAPTEIQPASSPKIRKKRPAKHGIKGFNWIGLGLWLLFFIILIGGYVYQIDFFQMKQTAIAGVETYMMPLSQNNPWLVFGLAGTLIGSIVVSLVQKRLDINLIAILPWLMVIIQCGMAFFKVQMPQFYEFVQLYMMVVTAAGFMILQTGSMRTKGIPKGMASFYLLGTVYLVSQYVIRTVVL</sequence>
<organism evidence="3 4">
    <name type="scientific">Fusibacter paucivorans</name>
    <dbReference type="NCBI Taxonomy" id="76009"/>
    <lineage>
        <taxon>Bacteria</taxon>
        <taxon>Bacillati</taxon>
        <taxon>Bacillota</taxon>
        <taxon>Clostridia</taxon>
        <taxon>Eubacteriales</taxon>
        <taxon>Eubacteriales Family XII. Incertae Sedis</taxon>
        <taxon>Fusibacter</taxon>
    </lineage>
</organism>
<dbReference type="EMBL" id="JAHBCL010000007">
    <property type="protein sequence ID" value="MBS7526126.1"/>
    <property type="molecule type" value="Genomic_DNA"/>
</dbReference>
<protein>
    <submittedName>
        <fullName evidence="3">Uncharacterized protein</fullName>
    </submittedName>
</protein>
<feature type="transmembrane region" description="Helical" evidence="2">
    <location>
        <begin position="153"/>
        <end position="175"/>
    </location>
</feature>
<evidence type="ECO:0000313" key="3">
    <source>
        <dbReference type="EMBL" id="MBS7526126.1"/>
    </source>
</evidence>
<gene>
    <name evidence="3" type="ORF">KHM83_05520</name>
</gene>
<proteinExistence type="predicted"/>